<dbReference type="Proteomes" id="UP000281726">
    <property type="component" value="Unassembled WGS sequence"/>
</dbReference>
<dbReference type="GO" id="GO:0004222">
    <property type="term" value="F:metalloendopeptidase activity"/>
    <property type="evidence" value="ECO:0007669"/>
    <property type="project" value="InterPro"/>
</dbReference>
<keyword evidence="10" id="KW-1185">Reference proteome</keyword>
<evidence type="ECO:0000256" key="6">
    <source>
        <dbReference type="RuleBase" id="RU003983"/>
    </source>
</evidence>
<comment type="cofactor">
    <cofactor evidence="6">
        <name>Zn(2+)</name>
        <dbReference type="ChEBI" id="CHEBI:29105"/>
    </cofactor>
    <text evidence="6">Binds 1 zinc ion per subunit.</text>
</comment>
<protein>
    <submittedName>
        <fullName evidence="9">M56 family peptidase</fullName>
    </submittedName>
</protein>
<feature type="transmembrane region" description="Helical" evidence="7">
    <location>
        <begin position="81"/>
        <end position="103"/>
    </location>
</feature>
<evidence type="ECO:0000313" key="9">
    <source>
        <dbReference type="EMBL" id="RKN50297.1"/>
    </source>
</evidence>
<comment type="similarity">
    <text evidence="6">Belongs to the peptidase M48 family.</text>
</comment>
<keyword evidence="3 6" id="KW-0378">Hydrolase</keyword>
<evidence type="ECO:0000256" key="5">
    <source>
        <dbReference type="ARBA" id="ARBA00023049"/>
    </source>
</evidence>
<keyword evidence="7" id="KW-0472">Membrane</keyword>
<dbReference type="GO" id="GO:0006508">
    <property type="term" value="P:proteolysis"/>
    <property type="evidence" value="ECO:0007669"/>
    <property type="project" value="UniProtKB-KW"/>
</dbReference>
<keyword evidence="5 6" id="KW-0482">Metalloprotease</keyword>
<dbReference type="PANTHER" id="PTHR34978:SF3">
    <property type="entry name" value="SLR0241 PROTEIN"/>
    <property type="match status" value="1"/>
</dbReference>
<evidence type="ECO:0000256" key="4">
    <source>
        <dbReference type="ARBA" id="ARBA00022833"/>
    </source>
</evidence>
<dbReference type="InterPro" id="IPR001915">
    <property type="entry name" value="Peptidase_M48"/>
</dbReference>
<feature type="domain" description="Peptidase M48" evidence="8">
    <location>
        <begin position="122"/>
        <end position="212"/>
    </location>
</feature>
<reference evidence="9 10" key="1">
    <citation type="journal article" date="2004" name="Syst. Appl. Microbiol.">
        <title>Cryptoendolithic actinomycetes from antarctic sandstone rock samples: Micromonospora endolithica sp. nov. and two isolates related to Micromonospora coerulea Jensen 1932.</title>
        <authorList>
            <person name="Hirsch P."/>
            <person name="Mevs U."/>
            <person name="Kroppenstedt R.M."/>
            <person name="Schumann P."/>
            <person name="Stackebrandt E."/>
        </authorList>
    </citation>
    <scope>NUCLEOTIDE SEQUENCE [LARGE SCALE GENOMIC DNA]</scope>
    <source>
        <strain evidence="9 10">JCM 12677</strain>
    </source>
</reference>
<keyword evidence="4 6" id="KW-0862">Zinc</keyword>
<keyword evidence="1 6" id="KW-0645">Protease</keyword>
<name>A0A3A9ZS72_9ACTN</name>
<keyword evidence="7" id="KW-1133">Transmembrane helix</keyword>
<dbReference type="EMBL" id="RBAK01000001">
    <property type="protein sequence ID" value="RKN50297.1"/>
    <property type="molecule type" value="Genomic_DNA"/>
</dbReference>
<keyword evidence="2" id="KW-0479">Metal-binding</keyword>
<proteinExistence type="inferred from homology"/>
<dbReference type="RefSeq" id="WP_120723564.1">
    <property type="nucleotide sequence ID" value="NZ_RBAK01000001.1"/>
</dbReference>
<keyword evidence="7" id="KW-0812">Transmembrane</keyword>
<evidence type="ECO:0000256" key="2">
    <source>
        <dbReference type="ARBA" id="ARBA00022723"/>
    </source>
</evidence>
<accession>A0A3A9ZS72</accession>
<evidence type="ECO:0000259" key="8">
    <source>
        <dbReference type="Pfam" id="PF01435"/>
    </source>
</evidence>
<dbReference type="Pfam" id="PF01435">
    <property type="entry name" value="Peptidase_M48"/>
    <property type="match status" value="1"/>
</dbReference>
<organism evidence="9 10">
    <name type="scientific">Micromonospora endolithica</name>
    <dbReference type="NCBI Taxonomy" id="230091"/>
    <lineage>
        <taxon>Bacteria</taxon>
        <taxon>Bacillati</taxon>
        <taxon>Actinomycetota</taxon>
        <taxon>Actinomycetes</taxon>
        <taxon>Micromonosporales</taxon>
        <taxon>Micromonosporaceae</taxon>
        <taxon>Micromonospora</taxon>
    </lineage>
</organism>
<dbReference type="InterPro" id="IPR052173">
    <property type="entry name" value="Beta-lactam_resp_regulator"/>
</dbReference>
<dbReference type="Gene3D" id="3.30.2010.10">
    <property type="entry name" value="Metalloproteases ('zincins'), catalytic domain"/>
    <property type="match status" value="1"/>
</dbReference>
<dbReference type="GO" id="GO:0046872">
    <property type="term" value="F:metal ion binding"/>
    <property type="evidence" value="ECO:0007669"/>
    <property type="project" value="UniProtKB-KW"/>
</dbReference>
<dbReference type="AlphaFoldDB" id="A0A3A9ZS72"/>
<sequence length="320" mass="33098">MHLLLFAIAVSTLAPRGLAKADWVYRSPRLGIAAWYAVLGAVLTAAAGAVLAAVAPWQAATAPACMAWRWCVQAARGDFGLLGRSAAFVVLLAGLGLTVRLLLTGVRLARAASARRRAHVRILAMAGRTAPELGATVVENAQPAAYVVAGHGRRVVVTTGALQQLAGDEVAAVLAHERAHAAGRHDLLLDGVRLLHHAFPRMALFAVAHTQLCRLVEMRADEVAIARHAPISLARALVTMATANAIDHGSRTPALAGVVAATGGDAAERLHRLLTPPAPLGRAQRAGLVAGITVLALAPAVTLLAVQVFPVLGMCPALPS</sequence>
<dbReference type="PANTHER" id="PTHR34978">
    <property type="entry name" value="POSSIBLE SENSOR-TRANSDUCER PROTEIN BLAR"/>
    <property type="match status" value="1"/>
</dbReference>
<gene>
    <name evidence="9" type="ORF">D7223_00290</name>
</gene>
<evidence type="ECO:0000256" key="3">
    <source>
        <dbReference type="ARBA" id="ARBA00022801"/>
    </source>
</evidence>
<evidence type="ECO:0000256" key="1">
    <source>
        <dbReference type="ARBA" id="ARBA00022670"/>
    </source>
</evidence>
<dbReference type="CDD" id="cd07326">
    <property type="entry name" value="M56_BlaR1_MecR1_like"/>
    <property type="match status" value="1"/>
</dbReference>
<dbReference type="OrthoDB" id="9785340at2"/>
<evidence type="ECO:0000313" key="10">
    <source>
        <dbReference type="Proteomes" id="UP000281726"/>
    </source>
</evidence>
<evidence type="ECO:0000256" key="7">
    <source>
        <dbReference type="SAM" id="Phobius"/>
    </source>
</evidence>
<comment type="caution">
    <text evidence="9">The sequence shown here is derived from an EMBL/GenBank/DDBJ whole genome shotgun (WGS) entry which is preliminary data.</text>
</comment>
<feature type="transmembrane region" description="Helical" evidence="7">
    <location>
        <begin position="35"/>
        <end position="60"/>
    </location>
</feature>